<dbReference type="Proteomes" id="UP000515472">
    <property type="component" value="Chromosome"/>
</dbReference>
<protein>
    <submittedName>
        <fullName evidence="1">Uncharacterized protein</fullName>
    </submittedName>
</protein>
<dbReference type="EMBL" id="AP023213">
    <property type="protein sequence ID" value="BCG47939.1"/>
    <property type="molecule type" value="Genomic_DNA"/>
</dbReference>
<dbReference type="AlphaFoldDB" id="A0A6S6M3G8"/>
<accession>A0A6S6M3G8</accession>
<organism evidence="1 2">
    <name type="scientific">Citrifermentans bremense</name>
    <dbReference type="NCBI Taxonomy" id="60035"/>
    <lineage>
        <taxon>Bacteria</taxon>
        <taxon>Pseudomonadati</taxon>
        <taxon>Thermodesulfobacteriota</taxon>
        <taxon>Desulfuromonadia</taxon>
        <taxon>Geobacterales</taxon>
        <taxon>Geobacteraceae</taxon>
        <taxon>Citrifermentans</taxon>
    </lineage>
</organism>
<reference evidence="1 2" key="1">
    <citation type="submission" date="2020-06" db="EMBL/GenBank/DDBJ databases">
        <title>Interaction of electrochemicaly active bacteria, Geobacter bremensis R4 on different carbon anode.</title>
        <authorList>
            <person name="Meng L."/>
            <person name="Yoshida N."/>
        </authorList>
    </citation>
    <scope>NUCLEOTIDE SEQUENCE [LARGE SCALE GENOMIC DNA]</scope>
    <source>
        <strain evidence="1 2">R4</strain>
    </source>
</reference>
<proteinExistence type="predicted"/>
<sequence length="203" mass="22968">MDNKFLKAVSAQVRKQMKTFDIDGCRPSRKIEGFLGDDEIRGFKAVCIYVHVALHDRIEEISTILSTIDAFVFRQAHYNHLRYLMFFGADTASLVAPGPSNVHQAIAQKKWEGSLGLQLKPEYADAQAFIPCLHNGLPYTRFPDRHDLALFFCKGKDVVTTEEQQKRFGSIRRQSLWFFFGEDGTIEMEAGWNGVAAGAPHAR</sequence>
<keyword evidence="2" id="KW-1185">Reference proteome</keyword>
<evidence type="ECO:0000313" key="2">
    <source>
        <dbReference type="Proteomes" id="UP000515472"/>
    </source>
</evidence>
<name>A0A6S6M3G8_9BACT</name>
<evidence type="ECO:0000313" key="1">
    <source>
        <dbReference type="EMBL" id="BCG47939.1"/>
    </source>
</evidence>
<dbReference type="RefSeq" id="WP_185242758.1">
    <property type="nucleotide sequence ID" value="NZ_AP023213.1"/>
</dbReference>
<dbReference type="KEGG" id="gbn:GEOBRER4_26890"/>
<gene>
    <name evidence="1" type="ORF">GEOBRER4_n2792</name>
</gene>